<dbReference type="AlphaFoldDB" id="A0A411HM71"/>
<evidence type="ECO:0000313" key="3">
    <source>
        <dbReference type="Proteomes" id="UP000291562"/>
    </source>
</evidence>
<keyword evidence="3" id="KW-1185">Reference proteome</keyword>
<evidence type="ECO:0000259" key="1">
    <source>
        <dbReference type="SMART" id="SM00834"/>
    </source>
</evidence>
<feature type="domain" description="Putative regulatory protein FmdB zinc ribbon" evidence="1">
    <location>
        <begin position="1"/>
        <end position="46"/>
    </location>
</feature>
<dbReference type="SMART" id="SM00834">
    <property type="entry name" value="CxxC_CXXC_SSSS"/>
    <property type="match status" value="1"/>
</dbReference>
<dbReference type="Proteomes" id="UP000291562">
    <property type="component" value="Chromosome"/>
</dbReference>
<dbReference type="OrthoDB" id="9813321at2"/>
<sequence>MPIYEYTADNNGCELCAARFDRLQKIADPALTTCPQCGNPVHRVISAPQVISGQAHTLKEGNIAKSGFTQYKRAGSGVYEKTVGKGPDFISDS</sequence>
<protein>
    <submittedName>
        <fullName evidence="2">Zinc ribbon domain-containing protein</fullName>
    </submittedName>
</protein>
<dbReference type="EMBL" id="CP035704">
    <property type="protein sequence ID" value="QBB71490.1"/>
    <property type="molecule type" value="Genomic_DNA"/>
</dbReference>
<evidence type="ECO:0000313" key="2">
    <source>
        <dbReference type="EMBL" id="QBB71490.1"/>
    </source>
</evidence>
<dbReference type="NCBIfam" id="TIGR02605">
    <property type="entry name" value="CxxC_CxxC_SSSS"/>
    <property type="match status" value="1"/>
</dbReference>
<organism evidence="2 3">
    <name type="scientific">Pseudolysobacter antarcticus</name>
    <dbReference type="NCBI Taxonomy" id="2511995"/>
    <lineage>
        <taxon>Bacteria</taxon>
        <taxon>Pseudomonadati</taxon>
        <taxon>Pseudomonadota</taxon>
        <taxon>Gammaproteobacteria</taxon>
        <taxon>Lysobacterales</taxon>
        <taxon>Rhodanobacteraceae</taxon>
        <taxon>Pseudolysobacter</taxon>
    </lineage>
</organism>
<reference evidence="2 3" key="1">
    <citation type="submission" date="2019-01" db="EMBL/GenBank/DDBJ databases">
        <title>Pseudolysobacter antarctica gen. nov., sp. nov., isolated from Fildes Peninsula, Antarctica.</title>
        <authorList>
            <person name="Wei Z."/>
            <person name="Peng F."/>
        </authorList>
    </citation>
    <scope>NUCLEOTIDE SEQUENCE [LARGE SCALE GENOMIC DNA]</scope>
    <source>
        <strain evidence="2 3">AQ6-296</strain>
    </source>
</reference>
<dbReference type="Pfam" id="PF09723">
    <property type="entry name" value="Zn_ribbon_8"/>
    <property type="match status" value="1"/>
</dbReference>
<dbReference type="RefSeq" id="WP_129834541.1">
    <property type="nucleotide sequence ID" value="NZ_CP035704.1"/>
</dbReference>
<accession>A0A411HM71</accession>
<proteinExistence type="predicted"/>
<name>A0A411HM71_9GAMM</name>
<dbReference type="KEGG" id="xbc:ELE36_14620"/>
<gene>
    <name evidence="2" type="ORF">ELE36_14620</name>
</gene>
<dbReference type="InterPro" id="IPR013429">
    <property type="entry name" value="Regulatory_FmdB_Zinc_ribbon"/>
</dbReference>